<protein>
    <submittedName>
        <fullName evidence="11">FZD6 isoform 5</fullName>
    </submittedName>
</protein>
<dbReference type="Gene3D" id="1.10.2000.10">
    <property type="entry name" value="Frizzled cysteine-rich domain"/>
    <property type="match status" value="1"/>
</dbReference>
<comment type="caution">
    <text evidence="9">Lacks conserved residue(s) required for the propagation of feature annotation.</text>
</comment>
<dbReference type="GO" id="GO:0004930">
    <property type="term" value="F:G protein-coupled receptor activity"/>
    <property type="evidence" value="ECO:0007669"/>
    <property type="project" value="UniProtKB-KW"/>
</dbReference>
<evidence type="ECO:0000256" key="8">
    <source>
        <dbReference type="ARBA" id="ARBA00023224"/>
    </source>
</evidence>
<evidence type="ECO:0000313" key="12">
    <source>
        <dbReference type="Proteomes" id="UP000236370"/>
    </source>
</evidence>
<gene>
    <name evidence="11" type="ORF">CK820_G0002054</name>
</gene>
<evidence type="ECO:0000256" key="6">
    <source>
        <dbReference type="ARBA" id="ARBA00023157"/>
    </source>
</evidence>
<dbReference type="GO" id="GO:0005886">
    <property type="term" value="C:plasma membrane"/>
    <property type="evidence" value="ECO:0007669"/>
    <property type="project" value="UniProtKB-SubCell"/>
</dbReference>
<dbReference type="InterPro" id="IPR036790">
    <property type="entry name" value="Frizzled_dom_sf"/>
</dbReference>
<dbReference type="InterPro" id="IPR015526">
    <property type="entry name" value="Frizzled/SFRP"/>
</dbReference>
<evidence type="ECO:0000256" key="1">
    <source>
        <dbReference type="ARBA" id="ARBA00004651"/>
    </source>
</evidence>
<evidence type="ECO:0000259" key="10">
    <source>
        <dbReference type="PROSITE" id="PS50038"/>
    </source>
</evidence>
<evidence type="ECO:0000256" key="3">
    <source>
        <dbReference type="ARBA" id="ARBA00022475"/>
    </source>
</evidence>
<evidence type="ECO:0000256" key="5">
    <source>
        <dbReference type="ARBA" id="ARBA00023040"/>
    </source>
</evidence>
<dbReference type="GO" id="GO:0016055">
    <property type="term" value="P:Wnt signaling pathway"/>
    <property type="evidence" value="ECO:0007669"/>
    <property type="project" value="UniProtKB-KW"/>
</dbReference>
<keyword evidence="5" id="KW-0675">Receptor</keyword>
<keyword evidence="3" id="KW-0472">Membrane</keyword>
<sequence length="100" mass="11642">MKMAYNMTFFPNLMGHYDQSIAAVEMEHFLPLANLECSPNIETFLCKAFVPTCTEQIHVVPPCRKLCEKVYSDCKKLIDTFGIRWPEELECDSCRKKMEL</sequence>
<dbReference type="AlphaFoldDB" id="A0A2J8PMT2"/>
<evidence type="ECO:0000256" key="2">
    <source>
        <dbReference type="ARBA" id="ARBA00022473"/>
    </source>
</evidence>
<keyword evidence="3" id="KW-1003">Cell membrane</keyword>
<name>A0A2J8PMT2_PANTR</name>
<keyword evidence="7" id="KW-0325">Glycoprotein</keyword>
<dbReference type="FunFam" id="1.10.2000.10:FF:000014">
    <property type="entry name" value="frizzled-6 isoform X1"/>
    <property type="match status" value="1"/>
</dbReference>
<dbReference type="Pfam" id="PF01392">
    <property type="entry name" value="Fz"/>
    <property type="match status" value="1"/>
</dbReference>
<reference evidence="11 12" key="1">
    <citation type="submission" date="2017-12" db="EMBL/GenBank/DDBJ databases">
        <title>High-resolution comparative analysis of great ape genomes.</title>
        <authorList>
            <person name="Pollen A."/>
            <person name="Hastie A."/>
            <person name="Hormozdiari F."/>
            <person name="Dougherty M."/>
            <person name="Liu R."/>
            <person name="Chaisson M."/>
            <person name="Hoppe E."/>
            <person name="Hill C."/>
            <person name="Pang A."/>
            <person name="Hillier L."/>
            <person name="Baker C."/>
            <person name="Armstrong J."/>
            <person name="Shendure J."/>
            <person name="Paten B."/>
            <person name="Wilson R."/>
            <person name="Chao H."/>
            <person name="Schneider V."/>
            <person name="Ventura M."/>
            <person name="Kronenberg Z."/>
            <person name="Murali S."/>
            <person name="Gordon D."/>
            <person name="Cantsilieris S."/>
            <person name="Munson K."/>
            <person name="Nelson B."/>
            <person name="Raja A."/>
            <person name="Underwood J."/>
            <person name="Diekhans M."/>
            <person name="Fiddes I."/>
            <person name="Haussler D."/>
            <person name="Eichler E."/>
        </authorList>
    </citation>
    <scope>NUCLEOTIDE SEQUENCE [LARGE SCALE GENOMIC DNA]</scope>
    <source>
        <strain evidence="11">Yerkes chimp pedigree #C0471</strain>
    </source>
</reference>
<evidence type="ECO:0000313" key="11">
    <source>
        <dbReference type="EMBL" id="PNI85327.1"/>
    </source>
</evidence>
<keyword evidence="6 9" id="KW-1015">Disulfide bond</keyword>
<evidence type="ECO:0000256" key="9">
    <source>
        <dbReference type="PROSITE-ProRule" id="PRU00090"/>
    </source>
</evidence>
<dbReference type="SMART" id="SM00063">
    <property type="entry name" value="FRI"/>
    <property type="match status" value="1"/>
</dbReference>
<evidence type="ECO:0000256" key="4">
    <source>
        <dbReference type="ARBA" id="ARBA00022687"/>
    </source>
</evidence>
<evidence type="ECO:0000256" key="7">
    <source>
        <dbReference type="ARBA" id="ARBA00023180"/>
    </source>
</evidence>
<dbReference type="Proteomes" id="UP000236370">
    <property type="component" value="Unassembled WGS sequence"/>
</dbReference>
<comment type="caution">
    <text evidence="11">The sequence shown here is derived from an EMBL/GenBank/DDBJ whole genome shotgun (WGS) entry which is preliminary data.</text>
</comment>
<dbReference type="PANTHER" id="PTHR11309">
    <property type="entry name" value="FRIZZLED"/>
    <property type="match status" value="1"/>
</dbReference>
<comment type="subcellular location">
    <subcellularLocation>
        <location evidence="1">Cell membrane</location>
        <topology evidence="1">Multi-pass membrane protein</topology>
    </subcellularLocation>
</comment>
<dbReference type="SUPFAM" id="SSF63501">
    <property type="entry name" value="Frizzled cysteine-rich domain"/>
    <property type="match status" value="1"/>
</dbReference>
<dbReference type="PROSITE" id="PS50038">
    <property type="entry name" value="FZ"/>
    <property type="match status" value="1"/>
</dbReference>
<dbReference type="EMBL" id="NBAG03000213">
    <property type="protein sequence ID" value="PNI85327.1"/>
    <property type="molecule type" value="Genomic_DNA"/>
</dbReference>
<proteinExistence type="predicted"/>
<dbReference type="PANTHER" id="PTHR11309:SF75">
    <property type="entry name" value="FRIZZLED-6"/>
    <property type="match status" value="1"/>
</dbReference>
<accession>A0A2J8PMT2</accession>
<keyword evidence="2" id="KW-0217">Developmental protein</keyword>
<organism evidence="11 12">
    <name type="scientific">Pan troglodytes</name>
    <name type="common">Chimpanzee</name>
    <dbReference type="NCBI Taxonomy" id="9598"/>
    <lineage>
        <taxon>Eukaryota</taxon>
        <taxon>Metazoa</taxon>
        <taxon>Chordata</taxon>
        <taxon>Craniata</taxon>
        <taxon>Vertebrata</taxon>
        <taxon>Euteleostomi</taxon>
        <taxon>Mammalia</taxon>
        <taxon>Eutheria</taxon>
        <taxon>Euarchontoglires</taxon>
        <taxon>Primates</taxon>
        <taxon>Haplorrhini</taxon>
        <taxon>Catarrhini</taxon>
        <taxon>Hominidae</taxon>
        <taxon>Pan</taxon>
    </lineage>
</organism>
<keyword evidence="4" id="KW-0879">Wnt signaling pathway</keyword>
<feature type="domain" description="FZ" evidence="10">
    <location>
        <begin position="1"/>
        <end position="92"/>
    </location>
</feature>
<dbReference type="InterPro" id="IPR020067">
    <property type="entry name" value="Frizzled_dom"/>
</dbReference>
<keyword evidence="8" id="KW-0807">Transducer</keyword>
<keyword evidence="5" id="KW-0297">G-protein coupled receptor</keyword>
<feature type="disulfide bond" evidence="9">
    <location>
        <begin position="67"/>
        <end position="91"/>
    </location>
</feature>